<keyword evidence="1" id="KW-0472">Membrane</keyword>
<keyword evidence="3" id="KW-1185">Reference proteome</keyword>
<dbReference type="InterPro" id="IPR000462">
    <property type="entry name" value="CDP-OH_P_trans"/>
</dbReference>
<keyword evidence="1" id="KW-1133">Transmembrane helix</keyword>
<dbReference type="AlphaFoldDB" id="A0A1U7CLM6"/>
<dbReference type="Proteomes" id="UP000186309">
    <property type="component" value="Chromosome"/>
</dbReference>
<evidence type="ECO:0000313" key="2">
    <source>
        <dbReference type="EMBL" id="APW59808.1"/>
    </source>
</evidence>
<protein>
    <recommendedName>
        <fullName evidence="4">CDP-alcohol phosphatidyltransferase</fullName>
    </recommendedName>
</protein>
<dbReference type="Gene3D" id="1.20.120.1760">
    <property type="match status" value="1"/>
</dbReference>
<name>A0A1U7CLM6_9BACT</name>
<evidence type="ECO:0000256" key="1">
    <source>
        <dbReference type="SAM" id="Phobius"/>
    </source>
</evidence>
<feature type="transmembrane region" description="Helical" evidence="1">
    <location>
        <begin position="137"/>
        <end position="155"/>
    </location>
</feature>
<dbReference type="RefSeq" id="WP_076344014.1">
    <property type="nucleotide sequence ID" value="NZ_CP019082.1"/>
</dbReference>
<organism evidence="2 3">
    <name type="scientific">Paludisphaera borealis</name>
    <dbReference type="NCBI Taxonomy" id="1387353"/>
    <lineage>
        <taxon>Bacteria</taxon>
        <taxon>Pseudomonadati</taxon>
        <taxon>Planctomycetota</taxon>
        <taxon>Planctomycetia</taxon>
        <taxon>Isosphaerales</taxon>
        <taxon>Isosphaeraceae</taxon>
        <taxon>Paludisphaera</taxon>
    </lineage>
</organism>
<dbReference type="InterPro" id="IPR043130">
    <property type="entry name" value="CDP-OH_PTrfase_TM_dom"/>
</dbReference>
<reference evidence="3" key="1">
    <citation type="submission" date="2016-12" db="EMBL/GenBank/DDBJ databases">
        <title>Comparative genomics of four Isosphaeraceae planctomycetes: a common pool of plasmids and glycoside hydrolase genes.</title>
        <authorList>
            <person name="Ivanova A."/>
        </authorList>
    </citation>
    <scope>NUCLEOTIDE SEQUENCE [LARGE SCALE GENOMIC DNA]</scope>
    <source>
        <strain evidence="3">PX4</strain>
    </source>
</reference>
<gene>
    <name evidence="2" type="ORF">BSF38_01266</name>
</gene>
<dbReference type="OrthoDB" id="7857679at2"/>
<sequence>MSADHPSLTQLRAVVQKGRHREIGNWLARRVARPSAVYGTWLAVRLGITANQATLASLAASLGGAAAIGSGDRVAFVAGVGLCHLAFWLDHVDGQIARWRGTASLDGVYYDYLMHHMANLALGFGLGFGLAQRTGGLFWAPVGFAIAAGWAVLSLHNDCRYKAFFQRLKSSPENYRVDGGAGGRPAPPPAWPRRGRAAITYPLYKACEPHVVLLGLTGLAVLAVVDPRAWEACWKACALAMAVIAPLLGAARVARSVSRRSTEAEFRAWFRPIGEFVAGAGDGNVVSRHRPLDMAGDDVVSPTAEDRSNEAA</sequence>
<keyword evidence="1" id="KW-0812">Transmembrane</keyword>
<evidence type="ECO:0000313" key="3">
    <source>
        <dbReference type="Proteomes" id="UP000186309"/>
    </source>
</evidence>
<dbReference type="STRING" id="1387353.BSF38_01266"/>
<accession>A0A1U7CLM6</accession>
<dbReference type="Pfam" id="PF01066">
    <property type="entry name" value="CDP-OH_P_transf"/>
    <property type="match status" value="1"/>
</dbReference>
<dbReference type="EMBL" id="CP019082">
    <property type="protein sequence ID" value="APW59808.1"/>
    <property type="molecule type" value="Genomic_DNA"/>
</dbReference>
<dbReference type="KEGG" id="pbor:BSF38_01266"/>
<proteinExistence type="predicted"/>
<evidence type="ECO:0008006" key="4">
    <source>
        <dbReference type="Google" id="ProtNLM"/>
    </source>
</evidence>